<evidence type="ECO:0000259" key="14">
    <source>
        <dbReference type="PROSITE" id="PS00486"/>
    </source>
</evidence>
<dbReference type="Gene3D" id="3.40.50.300">
    <property type="entry name" value="P-loop containing nucleotide triphosphate hydrolases"/>
    <property type="match status" value="1"/>
</dbReference>
<sequence>MTSLSRPSTSYSAASTSYQYGSTNSNSYSLPPLGRRSSTARPSTTRPSTGRRSRASSILGGGESQQIICAISEGRGVSPTVGLAFVNISTGEAVLSQICDNQFYVKTLHKLQVFEPTQILIVSTSGPPHPKSKMYEVVEENILGARIITVDRRYWSETSGIEYIQQLAFKEDLEAIKVAIGGNYFSVCCFSAALKYIDMSLSLTFAFHSLRVKYQPSEDSMMIDLATIQSLELIQNLQNAKSKDCLFGLMNETLTPMGSRLLRSNILQPSTQSTLLVARYDALAELSENEDMFLQTRQALKSIPDIEKLLTCLIIIPTIPGIWNSEQDINRILMLKSFAQSIGPVFESLSGARSELLAQIRNNCRTEVVDSTMQLINEVVNEDVTYQKTPLDLRNQRTYAVKAGVSGFLDVARQTFKEATEDVHQHVTEIHQKYEMQGETRFDNLRRYYLRFSENEFDGRSIPDVLINRFRRKGYIECQTLDLVKLNQKIEDSHIEVILGSDKTIQELLENVRSEIPSLFRVCESIAMLDMITSFGQLVTSQGTYVRPEITDCIAIKSGRHPIRDKVPSNKFVPNDYYATQQSRFQVITGCNMSGKSTYIRGVALMSVMAQVGCFVPASYASFPMIHQLFARVSMDDSIEANVSTFASEMRETAFILRNIDEKSLAIIDELGRGTSTRDGLAIALSIAEALAESRALIWFATHFKELAQIMSERPGVEVYHLSVDMDNPNTMTMLYKIGQGCVAEQHYGLALARVVDLPPKILAVAEKVSKTLVAQIAAKKISSRASATNKRRKLLRGLKEHLEQLQDSPMDNQTLLEWVERVRREFIIRMENIENEKADSDTETSEDENTNEESDILFSEGSRSKETPARDGTTGLLIAQGLKKAGIDFEVFEQATSANSKNRARDWSMALHWGSQHLHSCLPDEILKNIESLECDTYYQDEHGPIPSLSFHDAQSGETLLNLPSDGIRRVSRKKMRGLFSKGLAIQYNKRLASFTASDTTVTVKFEDGTSASGTHLVGADGAKSSLRTRLLGDTAALTPMPYTMYNFKTNFTAEQARYLKETSTFHPIMNFGTNHELKTFSMISILDVVDREKPETWMFQLFWSVFEEDPKLQEKVATMSHEEKLKFLQSNAELWADPWKSALKWIPKGTEVPADVCMLWKDPVQWDNHHGRVTLAGDAAHAMPPHRGQGLNNAIQDAAHYVEAIKKIREGTSSAAEAISAYDAEVLERGRREINISAATSVAAHDLNVFKTSPLYRMGFRQPQAVDEVSPWTR</sequence>
<evidence type="ECO:0000256" key="5">
    <source>
        <dbReference type="ARBA" id="ARBA00022827"/>
    </source>
</evidence>
<evidence type="ECO:0000256" key="6">
    <source>
        <dbReference type="ARBA" id="ARBA00022840"/>
    </source>
</evidence>
<evidence type="ECO:0000256" key="2">
    <source>
        <dbReference type="ARBA" id="ARBA00022151"/>
    </source>
</evidence>
<dbReference type="Pfam" id="PF05192">
    <property type="entry name" value="MutS_III"/>
    <property type="match status" value="1"/>
</dbReference>
<dbReference type="PRINTS" id="PR00420">
    <property type="entry name" value="RNGMNOXGNASE"/>
</dbReference>
<dbReference type="EMBL" id="CP063405">
    <property type="protein sequence ID" value="QSZ30261.1"/>
    <property type="molecule type" value="Genomic_DNA"/>
</dbReference>
<comment type="similarity">
    <text evidence="1">Belongs to the DNA mismatch repair MutS family. MSH3 subfamily.</text>
</comment>
<accession>A0A8A3P5C0</accession>
<evidence type="ECO:0000256" key="9">
    <source>
        <dbReference type="ARBA" id="ARBA00023254"/>
    </source>
</evidence>
<dbReference type="PANTHER" id="PTHR11361:SF21">
    <property type="entry name" value="MUTS PROTEIN HOMOLOG 4"/>
    <property type="match status" value="1"/>
</dbReference>
<dbReference type="GO" id="GO:0071949">
    <property type="term" value="F:FAD binding"/>
    <property type="evidence" value="ECO:0007669"/>
    <property type="project" value="InterPro"/>
</dbReference>
<dbReference type="Gene3D" id="1.10.1420.10">
    <property type="match status" value="1"/>
</dbReference>
<dbReference type="GO" id="GO:0006298">
    <property type="term" value="P:mismatch repair"/>
    <property type="evidence" value="ECO:0007669"/>
    <property type="project" value="InterPro"/>
</dbReference>
<dbReference type="InterPro" id="IPR007860">
    <property type="entry name" value="DNA_mmatch_repair_MutS_con_dom"/>
</dbReference>
<evidence type="ECO:0000256" key="13">
    <source>
        <dbReference type="SAM" id="MobiDB-lite"/>
    </source>
</evidence>
<dbReference type="GO" id="GO:0030983">
    <property type="term" value="F:mismatched DNA binding"/>
    <property type="evidence" value="ECO:0007669"/>
    <property type="project" value="InterPro"/>
</dbReference>
<proteinExistence type="inferred from homology"/>
<dbReference type="GO" id="GO:0005524">
    <property type="term" value="F:ATP binding"/>
    <property type="evidence" value="ECO:0007669"/>
    <property type="project" value="UniProtKB-KW"/>
</dbReference>
<name>A0A8A3P5C0_9HELO</name>
<feature type="compositionally biased region" description="Acidic residues" evidence="13">
    <location>
        <begin position="842"/>
        <end position="856"/>
    </location>
</feature>
<feature type="region of interest" description="Disordered" evidence="13">
    <location>
        <begin position="836"/>
        <end position="872"/>
    </location>
</feature>
<dbReference type="Gene3D" id="3.50.50.60">
    <property type="entry name" value="FAD/NAD(P)-binding domain"/>
    <property type="match status" value="1"/>
</dbReference>
<dbReference type="SUPFAM" id="SSF53150">
    <property type="entry name" value="DNA repair protein MutS, domain II"/>
    <property type="match status" value="1"/>
</dbReference>
<dbReference type="GO" id="GO:0016491">
    <property type="term" value="F:oxidoreductase activity"/>
    <property type="evidence" value="ECO:0007669"/>
    <property type="project" value="UniProtKB-KW"/>
</dbReference>
<dbReference type="Pfam" id="PF05188">
    <property type="entry name" value="MutS_II"/>
    <property type="match status" value="1"/>
</dbReference>
<keyword evidence="16" id="KW-1185">Reference proteome</keyword>
<dbReference type="GO" id="GO:0140664">
    <property type="term" value="F:ATP-dependent DNA damage sensor activity"/>
    <property type="evidence" value="ECO:0007669"/>
    <property type="project" value="InterPro"/>
</dbReference>
<evidence type="ECO:0000256" key="3">
    <source>
        <dbReference type="ARBA" id="ARBA00022630"/>
    </source>
</evidence>
<evidence type="ECO:0000256" key="1">
    <source>
        <dbReference type="ARBA" id="ARBA00007094"/>
    </source>
</evidence>
<keyword evidence="3" id="KW-0285">Flavoprotein</keyword>
<feature type="compositionally biased region" description="Low complexity" evidence="13">
    <location>
        <begin position="34"/>
        <end position="48"/>
    </location>
</feature>
<dbReference type="Gene3D" id="3.30.420.110">
    <property type="entry name" value="MutS, connector domain"/>
    <property type="match status" value="1"/>
</dbReference>
<dbReference type="SUPFAM" id="SSF52540">
    <property type="entry name" value="P-loop containing nucleoside triphosphate hydrolases"/>
    <property type="match status" value="1"/>
</dbReference>
<dbReference type="PANTHER" id="PTHR11361">
    <property type="entry name" value="DNA MISMATCH REPAIR PROTEIN MUTS FAMILY MEMBER"/>
    <property type="match status" value="1"/>
</dbReference>
<evidence type="ECO:0000256" key="10">
    <source>
        <dbReference type="ARBA" id="ARBA00025902"/>
    </source>
</evidence>
<dbReference type="OrthoDB" id="276261at2759"/>
<organism evidence="15 16">
    <name type="scientific">Monilinia vaccinii-corymbosi</name>
    <dbReference type="NCBI Taxonomy" id="61207"/>
    <lineage>
        <taxon>Eukaryota</taxon>
        <taxon>Fungi</taxon>
        <taxon>Dikarya</taxon>
        <taxon>Ascomycota</taxon>
        <taxon>Pezizomycotina</taxon>
        <taxon>Leotiomycetes</taxon>
        <taxon>Helotiales</taxon>
        <taxon>Sclerotiniaceae</taxon>
        <taxon>Monilinia</taxon>
    </lineage>
</organism>
<dbReference type="Pfam" id="PF00488">
    <property type="entry name" value="MutS_V"/>
    <property type="match status" value="1"/>
</dbReference>
<evidence type="ECO:0000256" key="11">
    <source>
        <dbReference type="ARBA" id="ARBA00029792"/>
    </source>
</evidence>
<evidence type="ECO:0000256" key="12">
    <source>
        <dbReference type="ARBA" id="ARBA00073774"/>
    </source>
</evidence>
<dbReference type="InterPro" id="IPR027417">
    <property type="entry name" value="P-loop_NTPase"/>
</dbReference>
<evidence type="ECO:0000313" key="15">
    <source>
        <dbReference type="EMBL" id="QSZ30261.1"/>
    </source>
</evidence>
<keyword evidence="7" id="KW-0560">Oxidoreductase</keyword>
<evidence type="ECO:0000256" key="7">
    <source>
        <dbReference type="ARBA" id="ARBA00023002"/>
    </source>
</evidence>
<evidence type="ECO:0000256" key="4">
    <source>
        <dbReference type="ARBA" id="ARBA00022741"/>
    </source>
</evidence>
<dbReference type="SMART" id="SM00533">
    <property type="entry name" value="MUTSd"/>
    <property type="match status" value="1"/>
</dbReference>
<dbReference type="GO" id="GO:0005634">
    <property type="term" value="C:nucleus"/>
    <property type="evidence" value="ECO:0007669"/>
    <property type="project" value="TreeGrafter"/>
</dbReference>
<dbReference type="InterPro" id="IPR045076">
    <property type="entry name" value="MutS"/>
</dbReference>
<dbReference type="Pfam" id="PF01494">
    <property type="entry name" value="FAD_binding_3"/>
    <property type="match status" value="1"/>
</dbReference>
<dbReference type="Proteomes" id="UP000672032">
    <property type="component" value="Chromosome 1"/>
</dbReference>
<keyword evidence="9" id="KW-0469">Meiosis</keyword>
<dbReference type="PROSITE" id="PS00486">
    <property type="entry name" value="DNA_MISMATCH_REPAIR_2"/>
    <property type="match status" value="1"/>
</dbReference>
<dbReference type="InterPro" id="IPR007696">
    <property type="entry name" value="DNA_mismatch_repair_MutS_core"/>
</dbReference>
<dbReference type="SUPFAM" id="SSF48334">
    <property type="entry name" value="DNA repair protein MutS, domain III"/>
    <property type="match status" value="1"/>
</dbReference>
<keyword evidence="8" id="KW-0238">DNA-binding</keyword>
<dbReference type="FunFam" id="3.40.50.300:FF:000870">
    <property type="entry name" value="MutS protein homolog 4"/>
    <property type="match status" value="1"/>
</dbReference>
<dbReference type="SUPFAM" id="SSF51905">
    <property type="entry name" value="FAD/NAD(P)-binding domain"/>
    <property type="match status" value="1"/>
</dbReference>
<keyword evidence="6" id="KW-0067">ATP-binding</keyword>
<feature type="domain" description="DNA mismatch repair proteins mutS family" evidence="14">
    <location>
        <begin position="664"/>
        <end position="680"/>
    </location>
</feature>
<evidence type="ECO:0000256" key="8">
    <source>
        <dbReference type="ARBA" id="ARBA00023125"/>
    </source>
</evidence>
<dbReference type="InterPro" id="IPR036187">
    <property type="entry name" value="DNA_mismatch_repair_MutS_sf"/>
</dbReference>
<keyword evidence="4" id="KW-0547">Nucleotide-binding</keyword>
<reference evidence="15" key="1">
    <citation type="submission" date="2020-10" db="EMBL/GenBank/DDBJ databases">
        <title>Genome Sequence of Monilinia vaccinii-corymbosi Sheds Light on Mummy Berry Disease Infection of Blueberry and Mating Type.</title>
        <authorList>
            <person name="Yow A.G."/>
            <person name="Zhang Y."/>
            <person name="Bansal K."/>
            <person name="Eacker S.M."/>
            <person name="Sullivan S."/>
            <person name="Liachko I."/>
            <person name="Cubeta M.A."/>
            <person name="Rollins J.A."/>
            <person name="Ashrafi H."/>
        </authorList>
    </citation>
    <scope>NUCLEOTIDE SEQUENCE</scope>
    <source>
        <strain evidence="15">RL-1</strain>
    </source>
</reference>
<dbReference type="InterPro" id="IPR036188">
    <property type="entry name" value="FAD/NAD-bd_sf"/>
</dbReference>
<dbReference type="InterPro" id="IPR002938">
    <property type="entry name" value="FAD-bd"/>
</dbReference>
<feature type="compositionally biased region" description="Low complexity" evidence="13">
    <location>
        <begin position="1"/>
        <end position="23"/>
    </location>
</feature>
<dbReference type="InterPro" id="IPR000432">
    <property type="entry name" value="DNA_mismatch_repair_MutS_C"/>
</dbReference>
<dbReference type="GO" id="GO:0007131">
    <property type="term" value="P:reciprocal meiotic recombination"/>
    <property type="evidence" value="ECO:0007669"/>
    <property type="project" value="TreeGrafter"/>
</dbReference>
<comment type="subunit">
    <text evidence="10">Heterodimer consisting of MSH2-MSH3 (MutS beta). Forms a ternary complex with MutL alpha (MLH1-PMS1).</text>
</comment>
<evidence type="ECO:0000313" key="16">
    <source>
        <dbReference type="Proteomes" id="UP000672032"/>
    </source>
</evidence>
<keyword evidence="5" id="KW-0274">FAD</keyword>
<feature type="region of interest" description="Disordered" evidence="13">
    <location>
        <begin position="1"/>
        <end position="60"/>
    </location>
</feature>
<dbReference type="SMART" id="SM00534">
    <property type="entry name" value="MUTSac"/>
    <property type="match status" value="1"/>
</dbReference>
<dbReference type="InterPro" id="IPR036678">
    <property type="entry name" value="MutS_con_dom_sf"/>
</dbReference>
<dbReference type="AlphaFoldDB" id="A0A8A3P5C0"/>
<gene>
    <name evidence="15" type="ORF">DSL72_004783</name>
</gene>
<protein>
    <recommendedName>
        <fullName evidence="2 12">DNA mismatch repair protein MSH3</fullName>
    </recommendedName>
    <alternativeName>
        <fullName evidence="2 12">DNA mismatch repair protein MSH3</fullName>
    </alternativeName>
    <alternativeName>
        <fullName evidence="11">MutS protein homolog 3</fullName>
    </alternativeName>
</protein>